<sequence length="158" mass="17428">MILPDAHESLTSNPSVKAPIRVTRSVQRTRDVMLLAKSTKKTRPVQRSATSISSTVGGVSFTVNPEILSSILEERRLAYGFWFGMVFEHFGVPIGEWKIQTNKDILGVVNHETIPATKRGANAPMQRLRASLITKNEKITAQQGPHSTAMISCTLIMV</sequence>
<organism evidence="1 2">
    <name type="scientific">Solanum commersonii</name>
    <name type="common">Commerson's wild potato</name>
    <name type="synonym">Commerson's nightshade</name>
    <dbReference type="NCBI Taxonomy" id="4109"/>
    <lineage>
        <taxon>Eukaryota</taxon>
        <taxon>Viridiplantae</taxon>
        <taxon>Streptophyta</taxon>
        <taxon>Embryophyta</taxon>
        <taxon>Tracheophyta</taxon>
        <taxon>Spermatophyta</taxon>
        <taxon>Magnoliopsida</taxon>
        <taxon>eudicotyledons</taxon>
        <taxon>Gunneridae</taxon>
        <taxon>Pentapetalae</taxon>
        <taxon>asterids</taxon>
        <taxon>lamiids</taxon>
        <taxon>Solanales</taxon>
        <taxon>Solanaceae</taxon>
        <taxon>Solanoideae</taxon>
        <taxon>Solaneae</taxon>
        <taxon>Solanum</taxon>
    </lineage>
</organism>
<proteinExistence type="predicted"/>
<dbReference type="EMBL" id="JACXVP010000008">
    <property type="protein sequence ID" value="KAG5592779.1"/>
    <property type="molecule type" value="Genomic_DNA"/>
</dbReference>
<dbReference type="Proteomes" id="UP000824120">
    <property type="component" value="Chromosome 8"/>
</dbReference>
<protein>
    <submittedName>
        <fullName evidence="1">Uncharacterized protein</fullName>
    </submittedName>
</protein>
<comment type="caution">
    <text evidence="1">The sequence shown here is derived from an EMBL/GenBank/DDBJ whole genome shotgun (WGS) entry which is preliminary data.</text>
</comment>
<name>A0A9J5XWS3_SOLCO</name>
<accession>A0A9J5XWS3</accession>
<evidence type="ECO:0000313" key="1">
    <source>
        <dbReference type="EMBL" id="KAG5592779.1"/>
    </source>
</evidence>
<evidence type="ECO:0000313" key="2">
    <source>
        <dbReference type="Proteomes" id="UP000824120"/>
    </source>
</evidence>
<dbReference type="AlphaFoldDB" id="A0A9J5XWS3"/>
<gene>
    <name evidence="1" type="ORF">H5410_043293</name>
</gene>
<keyword evidence="2" id="KW-1185">Reference proteome</keyword>
<reference evidence="1 2" key="1">
    <citation type="submission" date="2020-09" db="EMBL/GenBank/DDBJ databases">
        <title>De no assembly of potato wild relative species, Solanum commersonii.</title>
        <authorList>
            <person name="Cho K."/>
        </authorList>
    </citation>
    <scope>NUCLEOTIDE SEQUENCE [LARGE SCALE GENOMIC DNA]</scope>
    <source>
        <strain evidence="1">LZ3.2</strain>
        <tissue evidence="1">Leaf</tissue>
    </source>
</reference>
<dbReference type="OrthoDB" id="1300216at2759"/>